<gene>
    <name evidence="2" type="ORF">BOH78_4079</name>
    <name evidence="1" type="ORF">BOH78_5207</name>
</gene>
<name>A0A1V2LI13_PICKU</name>
<evidence type="ECO:0000313" key="3">
    <source>
        <dbReference type="Proteomes" id="UP000189274"/>
    </source>
</evidence>
<reference evidence="2" key="2">
    <citation type="submission" date="2017-01" db="EMBL/GenBank/DDBJ databases">
        <authorList>
            <person name="Mah S.A."/>
            <person name="Swanson W.J."/>
            <person name="Moy G.W."/>
            <person name="Vacquier V.D."/>
        </authorList>
    </citation>
    <scope>NUCLEOTIDE SEQUENCE [LARGE SCALE GENOMIC DNA]</scope>
    <source>
        <strain evidence="2">129</strain>
    </source>
</reference>
<dbReference type="EMBL" id="MQVM01000110">
    <property type="protein sequence ID" value="ONH70450.1"/>
    <property type="molecule type" value="Genomic_DNA"/>
</dbReference>
<organism evidence="2 3">
    <name type="scientific">Pichia kudriavzevii</name>
    <name type="common">Yeast</name>
    <name type="synonym">Issatchenkia orientalis</name>
    <dbReference type="NCBI Taxonomy" id="4909"/>
    <lineage>
        <taxon>Eukaryota</taxon>
        <taxon>Fungi</taxon>
        <taxon>Dikarya</taxon>
        <taxon>Ascomycota</taxon>
        <taxon>Saccharomycotina</taxon>
        <taxon>Pichiomycetes</taxon>
        <taxon>Pichiales</taxon>
        <taxon>Pichiaceae</taxon>
        <taxon>Pichia</taxon>
    </lineage>
</organism>
<sequence length="21" mass="2725">MWCNSLWLQEINRFRIKLFNI</sequence>
<dbReference type="Proteomes" id="UP000189274">
    <property type="component" value="Unassembled WGS sequence"/>
</dbReference>
<accession>A0A1V2LI13</accession>
<dbReference type="AlphaFoldDB" id="A0A1V2LI13"/>
<evidence type="ECO:0000313" key="1">
    <source>
        <dbReference type="EMBL" id="ONH70450.1"/>
    </source>
</evidence>
<comment type="caution">
    <text evidence="2">The sequence shown here is derived from an EMBL/GenBank/DDBJ whole genome shotgun (WGS) entry which is preliminary data.</text>
</comment>
<reference evidence="3" key="1">
    <citation type="journal article" date="2017" name="Genome Announc.">
        <title>Genome sequences of Cyberlindnera fabianii 65, Pichia kudriavzevii 129, and Saccharomyces cerevisiae 131 isolated from fermented masau fruits in Zimbabwe.</title>
        <authorList>
            <person name="van Rijswijck I.M.H."/>
            <person name="Derks M.F.L."/>
            <person name="Abee T."/>
            <person name="de Ridder D."/>
            <person name="Smid E.J."/>
        </authorList>
    </citation>
    <scope>NUCLEOTIDE SEQUENCE [LARGE SCALE GENOMIC DNA]</scope>
    <source>
        <strain evidence="3">129</strain>
    </source>
</reference>
<proteinExistence type="predicted"/>
<evidence type="ECO:0000313" key="2">
    <source>
        <dbReference type="EMBL" id="ONH72006.1"/>
    </source>
</evidence>
<protein>
    <submittedName>
        <fullName evidence="2">Uncharacterized protein</fullName>
    </submittedName>
</protein>
<dbReference type="EMBL" id="MQVM01000025">
    <property type="protein sequence ID" value="ONH72006.1"/>
    <property type="molecule type" value="Genomic_DNA"/>
</dbReference>